<dbReference type="PANTHER" id="PTHR15319:SF1">
    <property type="entry name" value="TATA BOX-BINDING PROTEIN-ASSOCIATED FACTOR RNA POLYMERASE I SUBUNIT C"/>
    <property type="match status" value="1"/>
</dbReference>
<keyword evidence="5" id="KW-1185">Reference proteome</keyword>
<feature type="region of interest" description="Disordered" evidence="1">
    <location>
        <begin position="719"/>
        <end position="739"/>
    </location>
</feature>
<dbReference type="InterPro" id="IPR049090">
    <property type="entry name" value="TAF1C_HB"/>
</dbReference>
<feature type="compositionally biased region" description="Acidic residues" evidence="1">
    <location>
        <begin position="926"/>
        <end position="935"/>
    </location>
</feature>
<feature type="region of interest" description="Disordered" evidence="1">
    <location>
        <begin position="923"/>
        <end position="978"/>
    </location>
</feature>
<feature type="region of interest" description="Disordered" evidence="1">
    <location>
        <begin position="647"/>
        <end position="703"/>
    </location>
</feature>
<dbReference type="Proteomes" id="UP000762676">
    <property type="component" value="Unassembled WGS sequence"/>
</dbReference>
<name>A0AAV4H9W6_9GAST</name>
<dbReference type="InterPro" id="IPR015943">
    <property type="entry name" value="WD40/YVTN_repeat-like_dom_sf"/>
</dbReference>
<dbReference type="InterPro" id="IPR038801">
    <property type="entry name" value="TAF1C"/>
</dbReference>
<feature type="compositionally biased region" description="Low complexity" evidence="1">
    <location>
        <begin position="806"/>
        <end position="830"/>
    </location>
</feature>
<dbReference type="AlphaFoldDB" id="A0AAV4H9W6"/>
<evidence type="ECO:0000313" key="5">
    <source>
        <dbReference type="Proteomes" id="UP000762676"/>
    </source>
</evidence>
<proteinExistence type="predicted"/>
<protein>
    <submittedName>
        <fullName evidence="4">TATA box-binding protein (Tbp)-associated factor, RNA polymerase I, C</fullName>
    </submittedName>
</protein>
<dbReference type="Pfam" id="PF20641">
    <property type="entry name" value="TAF1C_beta-prop"/>
    <property type="match status" value="1"/>
</dbReference>
<dbReference type="GO" id="GO:0001164">
    <property type="term" value="F:RNA polymerase I core promoter sequence-specific DNA binding"/>
    <property type="evidence" value="ECO:0007669"/>
    <property type="project" value="TreeGrafter"/>
</dbReference>
<feature type="compositionally biased region" description="Basic residues" evidence="1">
    <location>
        <begin position="968"/>
        <end position="978"/>
    </location>
</feature>
<feature type="compositionally biased region" description="Basic and acidic residues" evidence="1">
    <location>
        <begin position="647"/>
        <end position="659"/>
    </location>
</feature>
<dbReference type="PANTHER" id="PTHR15319">
    <property type="entry name" value="TATA BOX-BINDING PROTEIN ASSOCIATED FACTOR RNA POLYMERASE I SUBUNIT C"/>
    <property type="match status" value="1"/>
</dbReference>
<evidence type="ECO:0000259" key="2">
    <source>
        <dbReference type="Pfam" id="PF20641"/>
    </source>
</evidence>
<sequence length="978" mass="110543">MELPDHYFPVSPCPYSLNLKKGSFNRKHLNFAEYGAYQNLNLDSQGDAADITFWPQKRQQSTTGLSAALPTIPLNEKPFESQWIFTDRILGVPNYKDTVWNMKFIIQTLPLRRRNLHNIPTISSNLKQCINALNSVEKSKKTLDITSLLHEKLPSSVYELYESLDDIGHAFNSDVSTNSDTGLKSLSLRSSFPTSDVFQICTSNKFGRKVLVCARERESCQLFSLCDDSGTLQEKKSTDFNEIISCICFSPFVENEILVSSPKGNVYLWDIDSGVSSLRLDKKRKAQVLTPWSSSYFCGHPRHIAVADNKSVLLFDHRSRFQNGVVLFSLPAFFAKEDEQVMAACSAGFPYHCLATDNGLFLLDSRFPGSPVLNWSSEMLSPPQYLQLLESQEETRSGRKLLFLASQQPAEVMCFPVDLAVSRPPTAPVFPWRVSKINEFSSIFSAADVKLKKRFENSLAGFTTPERCDDGGFTVYQLDSCGDIFYQSFVPDRHTESPLHWENTSTTEMEGQFQSFKACTKTEKDAAHTRIEQWLAALEQQILDVTAKTVVESQNKEHEGFKLLDVDPKLMTDIFKCSPAHAEHVVDYEAERSGPIDVNPLRPHANLKLFTNLLYKRSQTQLLLALRDREDIDGFVKQRETSHLRLKMDKRREFTRQERANSPTKQRRKKYYEAMKKRESLKLSTSADRPHSSTDQPHSNTDQTLSNLIESIVRSYSYNQTSEQQNREENLNPSEETTQFKQPISIHFFEENLSSLEEPRADIFHRTMVGDEDQCPVQSTSHMSPLHTKIKTSQPLPSTSNPTRVSSPSLFSSSSSSSSSLSSSTSSSNSADDDINEQIEVRNKNNNLAESSHSGFQTQQETLPYSNVISWLLHSYSSNAKSSDSQENETTSSSLHKTLSNLAQASSAKENMGLSLADIEKRKDEIEEPLDDDAVSECSSQRPNTLARPDLRRVVDPHLSGFLSSPQKAKRLRRNLTE</sequence>
<dbReference type="InterPro" id="IPR049087">
    <property type="entry name" value="TAF1C_beta-prop"/>
</dbReference>
<feature type="compositionally biased region" description="Polar residues" evidence="1">
    <location>
        <begin position="682"/>
        <end position="703"/>
    </location>
</feature>
<feature type="compositionally biased region" description="Basic and acidic residues" evidence="1">
    <location>
        <begin position="671"/>
        <end position="681"/>
    </location>
</feature>
<feature type="region of interest" description="Disordered" evidence="1">
    <location>
        <begin position="774"/>
        <end position="834"/>
    </location>
</feature>
<feature type="domain" description="TAF1C helical bundle" evidence="3">
    <location>
        <begin position="450"/>
        <end position="546"/>
    </location>
</feature>
<dbReference type="SUPFAM" id="SSF50978">
    <property type="entry name" value="WD40 repeat-like"/>
    <property type="match status" value="1"/>
</dbReference>
<comment type="caution">
    <text evidence="4">The sequence shown here is derived from an EMBL/GenBank/DDBJ whole genome shotgun (WGS) entry which is preliminary data.</text>
</comment>
<evidence type="ECO:0000313" key="4">
    <source>
        <dbReference type="EMBL" id="GFR93546.1"/>
    </source>
</evidence>
<evidence type="ECO:0000256" key="1">
    <source>
        <dbReference type="SAM" id="MobiDB-lite"/>
    </source>
</evidence>
<organism evidence="4 5">
    <name type="scientific">Elysia marginata</name>
    <dbReference type="NCBI Taxonomy" id="1093978"/>
    <lineage>
        <taxon>Eukaryota</taxon>
        <taxon>Metazoa</taxon>
        <taxon>Spiralia</taxon>
        <taxon>Lophotrochozoa</taxon>
        <taxon>Mollusca</taxon>
        <taxon>Gastropoda</taxon>
        <taxon>Heterobranchia</taxon>
        <taxon>Euthyneura</taxon>
        <taxon>Panpulmonata</taxon>
        <taxon>Sacoglossa</taxon>
        <taxon>Placobranchoidea</taxon>
        <taxon>Plakobranchidae</taxon>
        <taxon>Elysia</taxon>
    </lineage>
</organism>
<dbReference type="EMBL" id="BMAT01001843">
    <property type="protein sequence ID" value="GFR93546.1"/>
    <property type="molecule type" value="Genomic_DNA"/>
</dbReference>
<evidence type="ECO:0000259" key="3">
    <source>
        <dbReference type="Pfam" id="PF20642"/>
    </source>
</evidence>
<dbReference type="Gene3D" id="2.130.10.10">
    <property type="entry name" value="YVTN repeat-like/Quinoprotein amine dehydrogenase"/>
    <property type="match status" value="1"/>
</dbReference>
<accession>A0AAV4H9W6</accession>
<feature type="domain" description="TAF1C beta-propeller" evidence="2">
    <location>
        <begin position="214"/>
        <end position="330"/>
    </location>
</feature>
<dbReference type="GO" id="GO:0001650">
    <property type="term" value="C:fibrillar center"/>
    <property type="evidence" value="ECO:0007669"/>
    <property type="project" value="TreeGrafter"/>
</dbReference>
<dbReference type="Pfam" id="PF20642">
    <property type="entry name" value="TAF1C_HB"/>
    <property type="match status" value="1"/>
</dbReference>
<dbReference type="InterPro" id="IPR036322">
    <property type="entry name" value="WD40_repeat_dom_sf"/>
</dbReference>
<feature type="compositionally biased region" description="Polar residues" evidence="1">
    <location>
        <begin position="791"/>
        <end position="805"/>
    </location>
</feature>
<reference evidence="4 5" key="1">
    <citation type="journal article" date="2021" name="Elife">
        <title>Chloroplast acquisition without the gene transfer in kleptoplastic sea slugs, Plakobranchus ocellatus.</title>
        <authorList>
            <person name="Maeda T."/>
            <person name="Takahashi S."/>
            <person name="Yoshida T."/>
            <person name="Shimamura S."/>
            <person name="Takaki Y."/>
            <person name="Nagai Y."/>
            <person name="Toyoda A."/>
            <person name="Suzuki Y."/>
            <person name="Arimoto A."/>
            <person name="Ishii H."/>
            <person name="Satoh N."/>
            <person name="Nishiyama T."/>
            <person name="Hasebe M."/>
            <person name="Maruyama T."/>
            <person name="Minagawa J."/>
            <person name="Obokata J."/>
            <person name="Shigenobu S."/>
        </authorList>
    </citation>
    <scope>NUCLEOTIDE SEQUENCE [LARGE SCALE GENOMIC DNA]</scope>
</reference>
<gene>
    <name evidence="4" type="ORF">ElyMa_000895500</name>
</gene>